<comment type="cofactor">
    <cofactor evidence="2">
        <name>Zn(2+)</name>
        <dbReference type="ChEBI" id="CHEBI:29105"/>
    </cofactor>
</comment>
<evidence type="ECO:0000256" key="13">
    <source>
        <dbReference type="NCBIfam" id="TIGR00209"/>
    </source>
</evidence>
<evidence type="ECO:0000256" key="10">
    <source>
        <dbReference type="ARBA" id="ARBA00022833"/>
    </source>
</evidence>
<dbReference type="EC" id="2.7.7.12" evidence="5 13"/>
<evidence type="ECO:0000313" key="18">
    <source>
        <dbReference type="EMBL" id="SMX73205.1"/>
    </source>
</evidence>
<dbReference type="PANTHER" id="PTHR11943">
    <property type="entry name" value="GALACTOSE-1-PHOSPHATE URIDYLYLTRANSFERASE"/>
    <property type="match status" value="1"/>
</dbReference>
<comment type="similarity">
    <text evidence="4 14">Belongs to the galactose-1-phosphate uridylyltransferase type 1 family.</text>
</comment>
<dbReference type="InterPro" id="IPR001937">
    <property type="entry name" value="GalP_UDPtransf1"/>
</dbReference>
<reference evidence="19" key="1">
    <citation type="submission" date="2017-03" db="EMBL/GenBank/DDBJ databases">
        <authorList>
            <person name="Monnet C."/>
        </authorList>
    </citation>
    <scope>NUCLEOTIDE SEQUENCE [LARGE SCALE GENOMIC DNA]</scope>
    <source>
        <strain evidence="19">ATCC 49514</strain>
    </source>
</reference>
<dbReference type="AlphaFoldDB" id="A0A2H1IDH4"/>
<dbReference type="UniPathway" id="UPA00214"/>
<feature type="region of interest" description="Disordered" evidence="15">
    <location>
        <begin position="387"/>
        <end position="444"/>
    </location>
</feature>
<dbReference type="GO" id="GO:0005737">
    <property type="term" value="C:cytoplasm"/>
    <property type="evidence" value="ECO:0007669"/>
    <property type="project" value="TreeGrafter"/>
</dbReference>
<evidence type="ECO:0000313" key="19">
    <source>
        <dbReference type="Proteomes" id="UP000234382"/>
    </source>
</evidence>
<evidence type="ECO:0000259" key="16">
    <source>
        <dbReference type="Pfam" id="PF01087"/>
    </source>
</evidence>
<sequence length="490" mass="53882">MPASHRRANLSDGREILFFQDLDSPAPTIAADPRPHDSRPDSGTLRFDVLTGEWVAVATHRQTRTHLPAAAECPLCPSTPDRPTEIPAVDFDVAVFENRFPSLGPGLGDVPSAQSVDTTFAEAAADSVETVTSALSGPGYGRCEVVVFSSEHTGSFACLGTARARTVIDAWADRTAELSALPGIEQVFMFENRGEEIGVTMNHPHGQIYAYPYVTPHTAITSARAREHLRRTGRPLLGDVLAFEREAGERMIFETDHFSAFVPFAARWPIEVHLVPRRQVGSVDELDESERDDLARVYPEVLRRIDGLYPSPTPYIAAWHQAPVNSADRRADWLHLEITSPRRAENKLKFLAGSEAAMGAFVGDVSAEEQHRRDRADPEVVHRRHAVLGTRGGHAHDLHGAEVGRDERESRDPSRQAPSGEEELDARGDPALGEPTDAEDEDEVDRYQQIVDPLCVQADCFQGSSICVSASLRNASVHGCVWCKTPEWTL</sequence>
<evidence type="ECO:0000256" key="11">
    <source>
        <dbReference type="ARBA" id="ARBA00023144"/>
    </source>
</evidence>
<keyword evidence="19" id="KW-1185">Reference proteome</keyword>
<keyword evidence="10" id="KW-0862">Zinc</keyword>
<dbReference type="Proteomes" id="UP000234382">
    <property type="component" value="Unassembled WGS sequence"/>
</dbReference>
<dbReference type="Pfam" id="PF02744">
    <property type="entry name" value="GalP_UDP_tr_C"/>
    <property type="match status" value="1"/>
</dbReference>
<evidence type="ECO:0000256" key="1">
    <source>
        <dbReference type="ARBA" id="ARBA00001107"/>
    </source>
</evidence>
<protein>
    <recommendedName>
        <fullName evidence="6 13">Galactose-1-phosphate uridylyltransferase</fullName>
        <ecNumber evidence="5 13">2.7.7.12</ecNumber>
    </recommendedName>
</protein>
<evidence type="ECO:0000256" key="6">
    <source>
        <dbReference type="ARBA" id="ARBA00016340"/>
    </source>
</evidence>
<dbReference type="Pfam" id="PF01087">
    <property type="entry name" value="GalP_UDP_transf"/>
    <property type="match status" value="1"/>
</dbReference>
<evidence type="ECO:0000256" key="14">
    <source>
        <dbReference type="RuleBase" id="RU000506"/>
    </source>
</evidence>
<name>A0A2H1IDH4_9MICO</name>
<evidence type="ECO:0000259" key="17">
    <source>
        <dbReference type="Pfam" id="PF02744"/>
    </source>
</evidence>
<keyword evidence="12 14" id="KW-0119">Carbohydrate metabolism</keyword>
<dbReference type="PANTHER" id="PTHR11943:SF1">
    <property type="entry name" value="GALACTOSE-1-PHOSPHATE URIDYLYLTRANSFERASE"/>
    <property type="match status" value="1"/>
</dbReference>
<gene>
    <name evidence="18" type="ORF">BI49514_00842</name>
</gene>
<feature type="domain" description="Galactose-1-phosphate uridyl transferase N-terminal" evidence="16">
    <location>
        <begin position="45"/>
        <end position="214"/>
    </location>
</feature>
<evidence type="ECO:0000256" key="3">
    <source>
        <dbReference type="ARBA" id="ARBA00004947"/>
    </source>
</evidence>
<proteinExistence type="inferred from homology"/>
<comment type="pathway">
    <text evidence="3 14">Carbohydrate metabolism; galactose metabolism.</text>
</comment>
<keyword evidence="11 14" id="KW-0299">Galactose metabolism</keyword>
<comment type="catalytic activity">
    <reaction evidence="1 14">
        <text>alpha-D-galactose 1-phosphate + UDP-alpha-D-glucose = alpha-D-glucose 1-phosphate + UDP-alpha-D-galactose</text>
        <dbReference type="Rhea" id="RHEA:13989"/>
        <dbReference type="ChEBI" id="CHEBI:58336"/>
        <dbReference type="ChEBI" id="CHEBI:58601"/>
        <dbReference type="ChEBI" id="CHEBI:58885"/>
        <dbReference type="ChEBI" id="CHEBI:66914"/>
        <dbReference type="EC" id="2.7.7.12"/>
    </reaction>
</comment>
<evidence type="ECO:0000256" key="8">
    <source>
        <dbReference type="ARBA" id="ARBA00022695"/>
    </source>
</evidence>
<feature type="compositionally biased region" description="Basic and acidic residues" evidence="15">
    <location>
        <begin position="394"/>
        <end position="414"/>
    </location>
</feature>
<dbReference type="EMBL" id="FXYX01000003">
    <property type="protein sequence ID" value="SMX73205.1"/>
    <property type="molecule type" value="Genomic_DNA"/>
</dbReference>
<keyword evidence="9 14" id="KW-0479">Metal-binding</keyword>
<dbReference type="InterPro" id="IPR005850">
    <property type="entry name" value="GalP_Utransf_C"/>
</dbReference>
<evidence type="ECO:0000256" key="4">
    <source>
        <dbReference type="ARBA" id="ARBA00010951"/>
    </source>
</evidence>
<dbReference type="GO" id="GO:0008270">
    <property type="term" value="F:zinc ion binding"/>
    <property type="evidence" value="ECO:0007669"/>
    <property type="project" value="InterPro"/>
</dbReference>
<dbReference type="NCBIfam" id="TIGR00209">
    <property type="entry name" value="galT_1"/>
    <property type="match status" value="1"/>
</dbReference>
<keyword evidence="7 14" id="KW-0808">Transferase</keyword>
<dbReference type="InterPro" id="IPR036265">
    <property type="entry name" value="HIT-like_sf"/>
</dbReference>
<keyword evidence="8 14" id="KW-0548">Nucleotidyltransferase</keyword>
<evidence type="ECO:0000256" key="15">
    <source>
        <dbReference type="SAM" id="MobiDB-lite"/>
    </source>
</evidence>
<evidence type="ECO:0000256" key="12">
    <source>
        <dbReference type="ARBA" id="ARBA00023277"/>
    </source>
</evidence>
<evidence type="ECO:0000256" key="7">
    <source>
        <dbReference type="ARBA" id="ARBA00022679"/>
    </source>
</evidence>
<evidence type="ECO:0000256" key="2">
    <source>
        <dbReference type="ARBA" id="ARBA00001947"/>
    </source>
</evidence>
<dbReference type="GO" id="GO:0033499">
    <property type="term" value="P:galactose catabolic process via UDP-galactose, Leloir pathway"/>
    <property type="evidence" value="ECO:0007669"/>
    <property type="project" value="TreeGrafter"/>
</dbReference>
<feature type="domain" description="Galactose-1-phosphate uridyl transferase C-terminal" evidence="17">
    <location>
        <begin position="229"/>
        <end position="372"/>
    </location>
</feature>
<evidence type="ECO:0000256" key="5">
    <source>
        <dbReference type="ARBA" id="ARBA00012384"/>
    </source>
</evidence>
<dbReference type="PROSITE" id="PS00117">
    <property type="entry name" value="GAL_P_UDP_TRANSF_I"/>
    <property type="match status" value="1"/>
</dbReference>
<organism evidence="18 19">
    <name type="scientific">Brevibacterium iodinum ATCC 49514</name>
    <dbReference type="NCBI Taxonomy" id="1255616"/>
    <lineage>
        <taxon>Bacteria</taxon>
        <taxon>Bacillati</taxon>
        <taxon>Actinomycetota</taxon>
        <taxon>Actinomycetes</taxon>
        <taxon>Micrococcales</taxon>
        <taxon>Brevibacteriaceae</taxon>
        <taxon>Brevibacterium</taxon>
    </lineage>
</organism>
<dbReference type="Gene3D" id="3.30.428.10">
    <property type="entry name" value="HIT-like"/>
    <property type="match status" value="2"/>
</dbReference>
<evidence type="ECO:0000256" key="9">
    <source>
        <dbReference type="ARBA" id="ARBA00022723"/>
    </source>
</evidence>
<dbReference type="InterPro" id="IPR019779">
    <property type="entry name" value="GalP_UDPtransf1_His-AS"/>
</dbReference>
<dbReference type="GO" id="GO:0008108">
    <property type="term" value="F:UDP-glucose:hexose-1-phosphate uridylyltransferase activity"/>
    <property type="evidence" value="ECO:0007669"/>
    <property type="project" value="UniProtKB-UniRule"/>
</dbReference>
<accession>A0A2H1IDH4</accession>
<dbReference type="InterPro" id="IPR005849">
    <property type="entry name" value="GalP_Utransf_N"/>
</dbReference>
<dbReference type="SUPFAM" id="SSF54197">
    <property type="entry name" value="HIT-like"/>
    <property type="match status" value="2"/>
</dbReference>